<dbReference type="Proteomes" id="UP000194127">
    <property type="component" value="Unassembled WGS sequence"/>
</dbReference>
<dbReference type="AlphaFoldDB" id="A0A1X6MS92"/>
<gene>
    <name evidence="1" type="ORF">POSPLADRAFT_1048523</name>
</gene>
<protein>
    <submittedName>
        <fullName evidence="1">Uncharacterized protein</fullName>
    </submittedName>
</protein>
<dbReference type="RefSeq" id="XP_024335963.1">
    <property type="nucleotide sequence ID" value="XM_024479539.1"/>
</dbReference>
<dbReference type="EMBL" id="KZ110602">
    <property type="protein sequence ID" value="OSX59169.1"/>
    <property type="molecule type" value="Genomic_DNA"/>
</dbReference>
<evidence type="ECO:0000313" key="1">
    <source>
        <dbReference type="EMBL" id="OSX59169.1"/>
    </source>
</evidence>
<keyword evidence="2" id="KW-1185">Reference proteome</keyword>
<proteinExistence type="predicted"/>
<organism evidence="1 2">
    <name type="scientific">Postia placenta MAD-698-R-SB12</name>
    <dbReference type="NCBI Taxonomy" id="670580"/>
    <lineage>
        <taxon>Eukaryota</taxon>
        <taxon>Fungi</taxon>
        <taxon>Dikarya</taxon>
        <taxon>Basidiomycota</taxon>
        <taxon>Agaricomycotina</taxon>
        <taxon>Agaricomycetes</taxon>
        <taxon>Polyporales</taxon>
        <taxon>Adustoporiaceae</taxon>
        <taxon>Rhodonia</taxon>
    </lineage>
</organism>
<dbReference type="GeneID" id="36324489"/>
<accession>A0A1X6MS92</accession>
<reference evidence="1 2" key="1">
    <citation type="submission" date="2017-04" db="EMBL/GenBank/DDBJ databases">
        <title>Genome Sequence of the Model Brown-Rot Fungus Postia placenta SB12.</title>
        <authorList>
            <consortium name="DOE Joint Genome Institute"/>
            <person name="Gaskell J."/>
            <person name="Kersten P."/>
            <person name="Larrondo L.F."/>
            <person name="Canessa P."/>
            <person name="Martinez D."/>
            <person name="Hibbett D."/>
            <person name="Schmoll M."/>
            <person name="Kubicek C.P."/>
            <person name="Martinez A.T."/>
            <person name="Yadav J."/>
            <person name="Master E."/>
            <person name="Magnuson J.K."/>
            <person name="James T."/>
            <person name="Yaver D."/>
            <person name="Berka R."/>
            <person name="Labutti K."/>
            <person name="Lipzen A."/>
            <person name="Aerts A."/>
            <person name="Barry K."/>
            <person name="Henrissat B."/>
            <person name="Blanchette R."/>
            <person name="Grigoriev I."/>
            <person name="Cullen D."/>
        </authorList>
    </citation>
    <scope>NUCLEOTIDE SEQUENCE [LARGE SCALE GENOMIC DNA]</scope>
    <source>
        <strain evidence="1 2">MAD-698-R-SB12</strain>
    </source>
</reference>
<sequence length="242" mass="26778">MCGFLGKGFMVPFAGVAVDNGRDGDRVAGREFEVDARSLSGSRLEWRACMVTEAPLKGMGSWLAAASRERDRLFLERERADAREKDAGIPLHWFYIQVDRVWMRAIGILWVNESLVLGLFRLYTEQPRMSAFVKEGSVVRNVKADLFGRDGMDALQLARGADESAKLRAEPLTSLDNLTRAASIKPKLPSARSCFAFRADARTMCERESSSEVEGVEGSGDDSLECMSTWSAGIIEITDVDL</sequence>
<dbReference type="OrthoDB" id="10293244at2759"/>
<name>A0A1X6MS92_9APHY</name>
<evidence type="ECO:0000313" key="2">
    <source>
        <dbReference type="Proteomes" id="UP000194127"/>
    </source>
</evidence>